<feature type="domain" description="Lon N-terminal" evidence="1">
    <location>
        <begin position="12"/>
        <end position="205"/>
    </location>
</feature>
<gene>
    <name evidence="2" type="ORF">METZ01_LOCUS21480</name>
</gene>
<dbReference type="InterPro" id="IPR046336">
    <property type="entry name" value="Lon_prtase_N_sf"/>
</dbReference>
<dbReference type="SUPFAM" id="SSF88697">
    <property type="entry name" value="PUA domain-like"/>
    <property type="match status" value="1"/>
</dbReference>
<name>A0A381PNL7_9ZZZZ</name>
<dbReference type="PANTHER" id="PTHR46732:SF8">
    <property type="entry name" value="ATP-DEPENDENT PROTEASE LA (LON) DOMAIN PROTEIN"/>
    <property type="match status" value="1"/>
</dbReference>
<dbReference type="Pfam" id="PF02190">
    <property type="entry name" value="LON_substr_bdg"/>
    <property type="match status" value="1"/>
</dbReference>
<evidence type="ECO:0000259" key="1">
    <source>
        <dbReference type="PROSITE" id="PS51787"/>
    </source>
</evidence>
<reference evidence="2" key="1">
    <citation type="submission" date="2018-05" db="EMBL/GenBank/DDBJ databases">
        <authorList>
            <person name="Lanie J.A."/>
            <person name="Ng W.-L."/>
            <person name="Kazmierczak K.M."/>
            <person name="Andrzejewski T.M."/>
            <person name="Davidsen T.M."/>
            <person name="Wayne K.J."/>
            <person name="Tettelin H."/>
            <person name="Glass J.I."/>
            <person name="Rusch D."/>
            <person name="Podicherti R."/>
            <person name="Tsui H.-C.T."/>
            <person name="Winkler M.E."/>
        </authorList>
    </citation>
    <scope>NUCLEOTIDE SEQUENCE</scope>
</reference>
<dbReference type="Gene3D" id="2.30.130.40">
    <property type="entry name" value="LON domain-like"/>
    <property type="match status" value="1"/>
</dbReference>
<dbReference type="AlphaFoldDB" id="A0A381PNL7"/>
<proteinExistence type="predicted"/>
<dbReference type="EMBL" id="UINC01001039">
    <property type="protein sequence ID" value="SUZ68626.1"/>
    <property type="molecule type" value="Genomic_DNA"/>
</dbReference>
<sequence length="215" mass="23704">MNEHGDRSRSETPMFPLGTVLFPGATLPLHIFEERYRSLVQRCVSGDELFGIVLIEKGHEVGGGDVRSSVGCLARILEHRKFPDGRWALVVRGESRFSVDEWLPDNPYPQARISDFPDDGDAVPMERCLAVLERLAAWVSDATKQGYEMPVVDAEAIAVGVDAEELSYRVAQLTPAGSFDRQKILSQATCAKRLDCIEELIAGLEEVLDATGDNT</sequence>
<dbReference type="InterPro" id="IPR015947">
    <property type="entry name" value="PUA-like_sf"/>
</dbReference>
<protein>
    <recommendedName>
        <fullName evidence="1">Lon N-terminal domain-containing protein</fullName>
    </recommendedName>
</protein>
<accession>A0A381PNL7</accession>
<dbReference type="PANTHER" id="PTHR46732">
    <property type="entry name" value="ATP-DEPENDENT PROTEASE LA (LON) DOMAIN PROTEIN"/>
    <property type="match status" value="1"/>
</dbReference>
<dbReference type="InterPro" id="IPR003111">
    <property type="entry name" value="Lon_prtase_N"/>
</dbReference>
<dbReference type="SMART" id="SM00464">
    <property type="entry name" value="LON"/>
    <property type="match status" value="1"/>
</dbReference>
<organism evidence="2">
    <name type="scientific">marine metagenome</name>
    <dbReference type="NCBI Taxonomy" id="408172"/>
    <lineage>
        <taxon>unclassified sequences</taxon>
        <taxon>metagenomes</taxon>
        <taxon>ecological metagenomes</taxon>
    </lineage>
</organism>
<dbReference type="PROSITE" id="PS51787">
    <property type="entry name" value="LON_N"/>
    <property type="match status" value="1"/>
</dbReference>
<evidence type="ECO:0000313" key="2">
    <source>
        <dbReference type="EMBL" id="SUZ68626.1"/>
    </source>
</evidence>